<dbReference type="RefSeq" id="WP_068729538.1">
    <property type="nucleotide sequence ID" value="NZ_CP050292.1"/>
</dbReference>
<sequence>MAHNYAINEDVHHQLQGPQGRSTIKERSIYTITSRLPIEADGRPRYRIKSKSENIERVVTEEQISRLG</sequence>
<proteinExistence type="predicted"/>
<keyword evidence="4" id="KW-1185">Reference proteome</keyword>
<evidence type="ECO:0000313" key="5">
    <source>
        <dbReference type="Proteomes" id="UP000515291"/>
    </source>
</evidence>
<dbReference type="EMBL" id="CP050292">
    <property type="protein sequence ID" value="QND73535.1"/>
    <property type="molecule type" value="Genomic_DNA"/>
</dbReference>
<evidence type="ECO:0000313" key="2">
    <source>
        <dbReference type="EMBL" id="KZD25357.1"/>
    </source>
</evidence>
<reference evidence="2 4" key="1">
    <citation type="submission" date="2016-03" db="EMBL/GenBank/DDBJ databases">
        <title>Microsymbionts genomes from the relict species Vavilovia formosa (Stev.) Fed.</title>
        <authorList>
            <person name="Kopat V."/>
            <person name="Chirak E."/>
            <person name="Kimeklis A."/>
            <person name="Andronov E."/>
        </authorList>
    </citation>
    <scope>NUCLEOTIDE SEQUENCE [LARGE SCALE GENOMIC DNA]</scope>
    <source>
        <strain evidence="2 4">Vaf07</strain>
    </source>
</reference>
<dbReference type="Proteomes" id="UP000076574">
    <property type="component" value="Unassembled WGS sequence"/>
</dbReference>
<protein>
    <submittedName>
        <fullName evidence="2">Uncharacterized protein</fullName>
    </submittedName>
</protein>
<evidence type="ECO:0000256" key="1">
    <source>
        <dbReference type="SAM" id="MobiDB-lite"/>
    </source>
</evidence>
<dbReference type="OrthoDB" id="8140341at2"/>
<dbReference type="EMBL" id="LVYV01000001">
    <property type="protein sequence ID" value="KZD25357.1"/>
    <property type="molecule type" value="Genomic_DNA"/>
</dbReference>
<name>A0A164AV67_9BRAD</name>
<organism evidence="2 4">
    <name type="scientific">Tardiphaga robiniae</name>
    <dbReference type="NCBI Taxonomy" id="943830"/>
    <lineage>
        <taxon>Bacteria</taxon>
        <taxon>Pseudomonadati</taxon>
        <taxon>Pseudomonadota</taxon>
        <taxon>Alphaproteobacteria</taxon>
        <taxon>Hyphomicrobiales</taxon>
        <taxon>Nitrobacteraceae</taxon>
        <taxon>Tardiphaga</taxon>
    </lineage>
</organism>
<reference evidence="5" key="2">
    <citation type="journal article" date="2020" name="Mol. Plant Microbe">
        <title>Rhizobial microsymbionts of the narrowly endemic Oxytropis species growing in Kamchatka are characterized by significant genetic diversity and possess a set of genes that are associated with T3SS and T6SS secretion systems and can affect the development of symbiosis.</title>
        <authorList>
            <person name="Safronova V."/>
            <person name="Guro P."/>
            <person name="Sazanova A."/>
            <person name="Kuznetsova I."/>
            <person name="Belimov A."/>
            <person name="Yakubov V."/>
            <person name="Chirak E."/>
            <person name="Afonin A."/>
            <person name="Gogolev Y."/>
            <person name="Andronov E."/>
            <person name="Tikhonovich I."/>
        </authorList>
    </citation>
    <scope>NUCLEOTIDE SEQUENCE [LARGE SCALE GENOMIC DNA]</scope>
    <source>
        <strain evidence="5">581</strain>
    </source>
</reference>
<dbReference type="KEGG" id="trb:HB776_21770"/>
<gene>
    <name evidence="2" type="ORF">A4A58_02655</name>
    <name evidence="3" type="ORF">HB776_21770</name>
</gene>
<reference evidence="3" key="3">
    <citation type="journal article" date="2020" name="Mol. Plant Microbe Interact.">
        <title>Complete genome sequences of four natural Pseudomonas isolates that catabolize a wide range of aromatic compounds relevant to lignin valorization.</title>
        <authorList>
            <person name="Hatmaker E.A."/>
            <person name="Presle G."/>
            <person name="Cannon O."/>
            <person name="Guss A.M."/>
            <person name="Elkins J.G."/>
        </authorList>
    </citation>
    <scope>NUCLEOTIDE SEQUENCE</scope>
    <source>
        <strain evidence="3">581</strain>
    </source>
</reference>
<dbReference type="Proteomes" id="UP000515291">
    <property type="component" value="Chromosome"/>
</dbReference>
<feature type="region of interest" description="Disordered" evidence="1">
    <location>
        <begin position="1"/>
        <end position="23"/>
    </location>
</feature>
<accession>A0A164AV67</accession>
<evidence type="ECO:0000313" key="4">
    <source>
        <dbReference type="Proteomes" id="UP000076574"/>
    </source>
</evidence>
<dbReference type="AlphaFoldDB" id="A0A164AV67"/>
<evidence type="ECO:0000313" key="3">
    <source>
        <dbReference type="EMBL" id="QND73535.1"/>
    </source>
</evidence>